<feature type="active site" description="Nucleophile" evidence="5">
    <location>
        <position position="13"/>
    </location>
</feature>
<dbReference type="PANTHER" id="PTHR11717:SF7">
    <property type="entry name" value="LOW MOLECULAR WEIGHT PHOSPHOTYROSINE PROTEIN PHOSPHATASE"/>
    <property type="match status" value="1"/>
</dbReference>
<keyword evidence="3" id="KW-0378">Hydrolase</keyword>
<dbReference type="EMBL" id="QYUQ01000002">
    <property type="protein sequence ID" value="RJG03877.1"/>
    <property type="molecule type" value="Genomic_DNA"/>
</dbReference>
<feature type="active site" description="Proton donor" evidence="5">
    <location>
        <position position="130"/>
    </location>
</feature>
<dbReference type="InterPro" id="IPR017867">
    <property type="entry name" value="Tyr_phospatase_low_mol_wt"/>
</dbReference>
<dbReference type="PRINTS" id="PR00719">
    <property type="entry name" value="LMWPTPASE"/>
</dbReference>
<comment type="caution">
    <text evidence="7">The sequence shown here is derived from an EMBL/GenBank/DDBJ whole genome shotgun (WGS) entry which is preliminary data.</text>
</comment>
<evidence type="ECO:0000256" key="4">
    <source>
        <dbReference type="ARBA" id="ARBA00022912"/>
    </source>
</evidence>
<dbReference type="InterPro" id="IPR023485">
    <property type="entry name" value="Ptyr_pPase"/>
</dbReference>
<keyword evidence="4" id="KW-0904">Protein phosphatase</keyword>
<dbReference type="OrthoDB" id="9784339at2"/>
<dbReference type="InterPro" id="IPR050438">
    <property type="entry name" value="LMW_PTPase"/>
</dbReference>
<keyword evidence="8" id="KW-1185">Reference proteome</keyword>
<reference evidence="8" key="1">
    <citation type="submission" date="2018-09" db="EMBL/GenBank/DDBJ databases">
        <authorList>
            <person name="Zhu H."/>
        </authorList>
    </citation>
    <scope>NUCLEOTIDE SEQUENCE [LARGE SCALE GENOMIC DNA]</scope>
    <source>
        <strain evidence="8">K1S02-23</strain>
    </source>
</reference>
<dbReference type="Pfam" id="PF01451">
    <property type="entry name" value="LMWPc"/>
    <property type="match status" value="1"/>
</dbReference>
<dbReference type="SMART" id="SM00226">
    <property type="entry name" value="LMWPc"/>
    <property type="match status" value="1"/>
</dbReference>
<feature type="active site" evidence="5">
    <location>
        <position position="19"/>
    </location>
</feature>
<evidence type="ECO:0000256" key="3">
    <source>
        <dbReference type="ARBA" id="ARBA00022801"/>
    </source>
</evidence>
<organism evidence="7 8">
    <name type="scientific">Noviherbaspirillum sedimenti</name>
    <dbReference type="NCBI Taxonomy" id="2320865"/>
    <lineage>
        <taxon>Bacteria</taxon>
        <taxon>Pseudomonadati</taxon>
        <taxon>Pseudomonadota</taxon>
        <taxon>Betaproteobacteria</taxon>
        <taxon>Burkholderiales</taxon>
        <taxon>Oxalobacteraceae</taxon>
        <taxon>Noviherbaspirillum</taxon>
    </lineage>
</organism>
<protein>
    <recommendedName>
        <fullName evidence="2">protein-tyrosine-phosphatase</fullName>
        <ecNumber evidence="2">3.1.3.48</ecNumber>
    </recommendedName>
</protein>
<dbReference type="Proteomes" id="UP000266327">
    <property type="component" value="Unassembled WGS sequence"/>
</dbReference>
<name>A0A3A3G5T4_9BURK</name>
<evidence type="ECO:0000259" key="6">
    <source>
        <dbReference type="SMART" id="SM00226"/>
    </source>
</evidence>
<dbReference type="GO" id="GO:0004725">
    <property type="term" value="F:protein tyrosine phosphatase activity"/>
    <property type="evidence" value="ECO:0007669"/>
    <property type="project" value="UniProtKB-EC"/>
</dbReference>
<evidence type="ECO:0000256" key="5">
    <source>
        <dbReference type="PIRSR" id="PIRSR617867-1"/>
    </source>
</evidence>
<dbReference type="EC" id="3.1.3.48" evidence="2"/>
<dbReference type="InterPro" id="IPR036196">
    <property type="entry name" value="Ptyr_pPase_sf"/>
</dbReference>
<dbReference type="SUPFAM" id="SSF52788">
    <property type="entry name" value="Phosphotyrosine protein phosphatases I"/>
    <property type="match status" value="1"/>
</dbReference>
<sequence length="168" mass="18555">MHPTQQLSVLFVCMGNICRSPTAEGVFHNRVAAAGLTDAIRIDSAGTHAYHVGNGPDARSQQHAARRGYDLSQQRARQVASDDFSKFDFVLAMDRDNLSRLQAACPPQHRHKLGLFMQYARHSPSEVVPDPYYGGNSGFDLVLDYIEDASDGLLDVLRKDLVIDSRVA</sequence>
<dbReference type="AlphaFoldDB" id="A0A3A3G5T4"/>
<evidence type="ECO:0000256" key="1">
    <source>
        <dbReference type="ARBA" id="ARBA00011063"/>
    </source>
</evidence>
<dbReference type="Gene3D" id="3.40.50.2300">
    <property type="match status" value="1"/>
</dbReference>
<dbReference type="FunFam" id="3.40.50.2300:FF:000113">
    <property type="entry name" value="Low molecular weight protein-tyrosine-phosphatase"/>
    <property type="match status" value="1"/>
</dbReference>
<gene>
    <name evidence="7" type="ORF">D3878_21665</name>
</gene>
<evidence type="ECO:0000313" key="7">
    <source>
        <dbReference type="EMBL" id="RJG03877.1"/>
    </source>
</evidence>
<feature type="domain" description="Phosphotyrosine protein phosphatase I" evidence="6">
    <location>
        <begin position="7"/>
        <end position="156"/>
    </location>
</feature>
<proteinExistence type="inferred from homology"/>
<dbReference type="RefSeq" id="WP_119787361.1">
    <property type="nucleotide sequence ID" value="NZ_QYUQ01000002.1"/>
</dbReference>
<accession>A0A3A3G5T4</accession>
<evidence type="ECO:0000256" key="2">
    <source>
        <dbReference type="ARBA" id="ARBA00013064"/>
    </source>
</evidence>
<dbReference type="CDD" id="cd16343">
    <property type="entry name" value="LMWPTP"/>
    <property type="match status" value="1"/>
</dbReference>
<evidence type="ECO:0000313" key="8">
    <source>
        <dbReference type="Proteomes" id="UP000266327"/>
    </source>
</evidence>
<comment type="similarity">
    <text evidence="1">Belongs to the low molecular weight phosphotyrosine protein phosphatase family.</text>
</comment>
<dbReference type="PANTHER" id="PTHR11717">
    <property type="entry name" value="LOW MOLECULAR WEIGHT PROTEIN TYROSINE PHOSPHATASE"/>
    <property type="match status" value="1"/>
</dbReference>